<dbReference type="Pfam" id="PF06580">
    <property type="entry name" value="His_kinase"/>
    <property type="match status" value="1"/>
</dbReference>
<evidence type="ECO:0000313" key="3">
    <source>
        <dbReference type="Proteomes" id="UP001500027"/>
    </source>
</evidence>
<dbReference type="InterPro" id="IPR010559">
    <property type="entry name" value="Sig_transdc_His_kin_internal"/>
</dbReference>
<accession>A0ABP8E822</accession>
<organism evidence="2 3">
    <name type="scientific">Hyunsoonleella aestuarii</name>
    <dbReference type="NCBI Taxonomy" id="912802"/>
    <lineage>
        <taxon>Bacteria</taxon>
        <taxon>Pseudomonadati</taxon>
        <taxon>Bacteroidota</taxon>
        <taxon>Flavobacteriia</taxon>
        <taxon>Flavobacteriales</taxon>
        <taxon>Flavobacteriaceae</taxon>
    </lineage>
</organism>
<dbReference type="InterPro" id="IPR050640">
    <property type="entry name" value="Bact_2-comp_sensor_kinase"/>
</dbReference>
<dbReference type="PANTHER" id="PTHR34220">
    <property type="entry name" value="SENSOR HISTIDINE KINASE YPDA"/>
    <property type="match status" value="1"/>
</dbReference>
<protein>
    <recommendedName>
        <fullName evidence="1">Signal transduction histidine kinase internal region domain-containing protein</fullName>
    </recommendedName>
</protein>
<name>A0ABP8E822_9FLAO</name>
<dbReference type="Proteomes" id="UP001500027">
    <property type="component" value="Unassembled WGS sequence"/>
</dbReference>
<reference evidence="3" key="1">
    <citation type="journal article" date="2019" name="Int. J. Syst. Evol. Microbiol.">
        <title>The Global Catalogue of Microorganisms (GCM) 10K type strain sequencing project: providing services to taxonomists for standard genome sequencing and annotation.</title>
        <authorList>
            <consortium name="The Broad Institute Genomics Platform"/>
            <consortium name="The Broad Institute Genome Sequencing Center for Infectious Disease"/>
            <person name="Wu L."/>
            <person name="Ma J."/>
        </authorList>
    </citation>
    <scope>NUCLEOTIDE SEQUENCE [LARGE SCALE GENOMIC DNA]</scope>
    <source>
        <strain evidence="3">JCM 17452</strain>
    </source>
</reference>
<keyword evidence="3" id="KW-1185">Reference proteome</keyword>
<proteinExistence type="predicted"/>
<sequence>MALKNQINPHFLFNSLNSLNSLVRGNKPATTFVNNLSFMYRYILQSASQDMVTLSEELKFLDSYIYLITTRYRNRFSIDIEIKESMMQEKIPALALQLLVENAVKHNEISQINPLNVKIYTEMHNIIVENVLRPRTTFVESTGHGLANLDKRYVMLKKKHIVLSNSNNIFKVKLPLD</sequence>
<gene>
    <name evidence="2" type="ORF">GCM10022257_04300</name>
</gene>
<comment type="caution">
    <text evidence="2">The sequence shown here is derived from an EMBL/GenBank/DDBJ whole genome shotgun (WGS) entry which is preliminary data.</text>
</comment>
<feature type="domain" description="Signal transduction histidine kinase internal region" evidence="1">
    <location>
        <begin position="2"/>
        <end position="76"/>
    </location>
</feature>
<evidence type="ECO:0000259" key="1">
    <source>
        <dbReference type="Pfam" id="PF06580"/>
    </source>
</evidence>
<dbReference type="EMBL" id="BAABAV010000001">
    <property type="protein sequence ID" value="GAA4268329.1"/>
    <property type="molecule type" value="Genomic_DNA"/>
</dbReference>
<evidence type="ECO:0000313" key="2">
    <source>
        <dbReference type="EMBL" id="GAA4268329.1"/>
    </source>
</evidence>
<dbReference type="PANTHER" id="PTHR34220:SF7">
    <property type="entry name" value="SENSOR HISTIDINE KINASE YPDA"/>
    <property type="match status" value="1"/>
</dbReference>